<keyword evidence="6" id="KW-0694">RNA-binding</keyword>
<dbReference type="InterPro" id="IPR008226">
    <property type="entry name" value="Mini3_fam"/>
</dbReference>
<comment type="cofactor">
    <cofactor evidence="6">
        <name>Mg(2+)</name>
        <dbReference type="ChEBI" id="CHEBI:18420"/>
    </cofactor>
</comment>
<dbReference type="InterPro" id="IPR000999">
    <property type="entry name" value="RNase_III_dom"/>
</dbReference>
<dbReference type="AlphaFoldDB" id="A0A1H3LPI9"/>
<comment type="subunit">
    <text evidence="6">Homodimer.</text>
</comment>
<evidence type="ECO:0000259" key="7">
    <source>
        <dbReference type="Pfam" id="PF00636"/>
    </source>
</evidence>
<evidence type="ECO:0000256" key="1">
    <source>
        <dbReference type="ARBA" id="ARBA00022517"/>
    </source>
</evidence>
<dbReference type="PIRSF" id="PIRSF005520">
    <property type="entry name" value="UCP005520"/>
    <property type="match status" value="1"/>
</dbReference>
<dbReference type="PANTHER" id="PTHR34276">
    <property type="entry name" value="MINI-RIBONUCLEASE 3"/>
    <property type="match status" value="1"/>
</dbReference>
<dbReference type="HAMAP" id="MF_01468">
    <property type="entry name" value="RNase_Mini_III"/>
    <property type="match status" value="1"/>
</dbReference>
<sequence>MGDSIIKIDSKIRDYFDVKDVDIRTYSPLTLAYIGDGIYDLVIRSIIVGRGNTKASKLHMRTSQIVKANAQAQVIEAIEDLLTEEEEEIYKRGRNAKSPTMAKNASMKDYRKATGFEALVGYLYLQDRFERILELTKIGLEKTNFKI</sequence>
<dbReference type="GO" id="GO:0006364">
    <property type="term" value="P:rRNA processing"/>
    <property type="evidence" value="ECO:0007669"/>
    <property type="project" value="UniProtKB-UniRule"/>
</dbReference>
<keyword evidence="6" id="KW-0963">Cytoplasm</keyword>
<feature type="active site" evidence="6">
    <location>
        <position position="36"/>
    </location>
</feature>
<keyword evidence="9" id="KW-1185">Reference proteome</keyword>
<dbReference type="SUPFAM" id="SSF69065">
    <property type="entry name" value="RNase III domain-like"/>
    <property type="match status" value="1"/>
</dbReference>
<dbReference type="Gene3D" id="1.10.1520.10">
    <property type="entry name" value="Ribonuclease III domain"/>
    <property type="match status" value="1"/>
</dbReference>
<evidence type="ECO:0000256" key="5">
    <source>
        <dbReference type="ARBA" id="ARBA00022801"/>
    </source>
</evidence>
<evidence type="ECO:0000313" key="8">
    <source>
        <dbReference type="EMBL" id="SDY66230.1"/>
    </source>
</evidence>
<evidence type="ECO:0000256" key="2">
    <source>
        <dbReference type="ARBA" id="ARBA00022552"/>
    </source>
</evidence>
<keyword evidence="1 6" id="KW-0690">Ribosome biogenesis</keyword>
<keyword evidence="5 6" id="KW-0378">Hydrolase</keyword>
<comment type="function">
    <text evidence="6">Involved in correct processing of both the 5' and 3' ends of 23S rRNA precursor. Processes 30S rRNA precursor transcript even in absence of ribonuclease 3 (Rnc); Rnc processes 30S rRNA into smaller rRNA precursors.</text>
</comment>
<keyword evidence="3 6" id="KW-0540">Nuclease</keyword>
<dbReference type="EC" id="3.1.26.-" evidence="6"/>
<evidence type="ECO:0000256" key="6">
    <source>
        <dbReference type="HAMAP-Rule" id="MF_01468"/>
    </source>
</evidence>
<dbReference type="RefSeq" id="WP_074718694.1">
    <property type="nucleotide sequence ID" value="NZ_FNPG01000027.1"/>
</dbReference>
<keyword evidence="2 6" id="KW-0698">rRNA processing</keyword>
<proteinExistence type="inferred from homology"/>
<organism evidence="8 9">
    <name type="scientific">Lachnobacterium bovis DSM 14045</name>
    <dbReference type="NCBI Taxonomy" id="1122142"/>
    <lineage>
        <taxon>Bacteria</taxon>
        <taxon>Bacillati</taxon>
        <taxon>Bacillota</taxon>
        <taxon>Clostridia</taxon>
        <taxon>Lachnospirales</taxon>
        <taxon>Lachnospiraceae</taxon>
        <taxon>Lachnobacterium</taxon>
    </lineage>
</organism>
<dbReference type="STRING" id="1122142.SAMN02910414_02070"/>
<gene>
    <name evidence="6" type="primary">mrnC</name>
    <name evidence="8" type="ORF">SAMN02910414_02070</name>
</gene>
<evidence type="ECO:0000256" key="3">
    <source>
        <dbReference type="ARBA" id="ARBA00022722"/>
    </source>
</evidence>
<evidence type="ECO:0000256" key="4">
    <source>
        <dbReference type="ARBA" id="ARBA00022759"/>
    </source>
</evidence>
<dbReference type="GO" id="GO:0005737">
    <property type="term" value="C:cytoplasm"/>
    <property type="evidence" value="ECO:0007669"/>
    <property type="project" value="UniProtKB-SubCell"/>
</dbReference>
<dbReference type="EMBL" id="FNPG01000027">
    <property type="protein sequence ID" value="SDY66230.1"/>
    <property type="molecule type" value="Genomic_DNA"/>
</dbReference>
<feature type="domain" description="RNase III" evidence="7">
    <location>
        <begin position="30"/>
        <end position="127"/>
    </location>
</feature>
<dbReference type="PANTHER" id="PTHR34276:SF1">
    <property type="entry name" value="MINI-RIBONUCLEASE 3"/>
    <property type="match status" value="1"/>
</dbReference>
<accession>A0A1H3LPI9</accession>
<name>A0A1H3LPI9_9FIRM</name>
<dbReference type="Pfam" id="PF00636">
    <property type="entry name" value="Ribonuclease_3"/>
    <property type="match status" value="1"/>
</dbReference>
<comment type="similarity">
    <text evidence="6">Belongs to the MrnC RNase family.</text>
</comment>
<reference evidence="8 9" key="1">
    <citation type="submission" date="2016-10" db="EMBL/GenBank/DDBJ databases">
        <authorList>
            <person name="de Groot N.N."/>
        </authorList>
    </citation>
    <scope>NUCLEOTIDE SEQUENCE [LARGE SCALE GENOMIC DNA]</scope>
    <source>
        <strain evidence="8 9">DSM 14045</strain>
    </source>
</reference>
<keyword evidence="6" id="KW-0460">Magnesium</keyword>
<keyword evidence="4 6" id="KW-0255">Endonuclease</keyword>
<keyword evidence="6" id="KW-0699">rRNA-binding</keyword>
<dbReference type="eggNOG" id="COG1939">
    <property type="taxonomic scope" value="Bacteria"/>
</dbReference>
<protein>
    <recommendedName>
        <fullName evidence="6">Mini-ribonuclease 3</fullName>
        <shortName evidence="6">Mini-3</shortName>
        <shortName evidence="6">Mini-RNase 3</shortName>
        <ecNumber evidence="6">3.1.26.-</ecNumber>
    </recommendedName>
    <alternativeName>
        <fullName evidence="6">Mini-RNase III</fullName>
        <shortName evidence="6">Mini-III</shortName>
    </alternativeName>
</protein>
<dbReference type="GO" id="GO:0004525">
    <property type="term" value="F:ribonuclease III activity"/>
    <property type="evidence" value="ECO:0007669"/>
    <property type="project" value="InterPro"/>
</dbReference>
<dbReference type="InterPro" id="IPR036389">
    <property type="entry name" value="RNase_III_sf"/>
</dbReference>
<dbReference type="GO" id="GO:0019843">
    <property type="term" value="F:rRNA binding"/>
    <property type="evidence" value="ECO:0007669"/>
    <property type="project" value="UniProtKB-UniRule"/>
</dbReference>
<dbReference type="Proteomes" id="UP000183918">
    <property type="component" value="Unassembled WGS sequence"/>
</dbReference>
<comment type="subcellular location">
    <subcellularLocation>
        <location evidence="6">Cytoplasm</location>
    </subcellularLocation>
</comment>
<evidence type="ECO:0000313" key="9">
    <source>
        <dbReference type="Proteomes" id="UP000183918"/>
    </source>
</evidence>
<dbReference type="OrthoDB" id="46571at2"/>